<dbReference type="PANTHER" id="PTHR43547">
    <property type="entry name" value="TWO-COMPONENT HISTIDINE KINASE"/>
    <property type="match status" value="1"/>
</dbReference>
<comment type="caution">
    <text evidence="7">The sequence shown here is derived from an EMBL/GenBank/DDBJ whole genome shotgun (WGS) entry which is preliminary data.</text>
</comment>
<gene>
    <name evidence="7" type="ORF">GJ700_00865</name>
</gene>
<dbReference type="AlphaFoldDB" id="A0A7X2II82"/>
<accession>A0A7X2II82</accession>
<evidence type="ECO:0000259" key="6">
    <source>
        <dbReference type="PROSITE" id="PS50110"/>
    </source>
</evidence>
<comment type="catalytic activity">
    <reaction evidence="1">
        <text>ATP + protein L-histidine = ADP + protein N-phospho-L-histidine.</text>
        <dbReference type="EC" id="2.7.13.3"/>
    </reaction>
</comment>
<dbReference type="PROSITE" id="PS50109">
    <property type="entry name" value="HIS_KIN"/>
    <property type="match status" value="1"/>
</dbReference>
<evidence type="ECO:0000256" key="4">
    <source>
        <dbReference type="PROSITE-ProRule" id="PRU00169"/>
    </source>
</evidence>
<dbReference type="SMART" id="SM00448">
    <property type="entry name" value="REC"/>
    <property type="match status" value="2"/>
</dbReference>
<dbReference type="Pfam" id="PF00072">
    <property type="entry name" value="Response_reg"/>
    <property type="match status" value="2"/>
</dbReference>
<dbReference type="InterPro" id="IPR036890">
    <property type="entry name" value="HATPase_C_sf"/>
</dbReference>
<dbReference type="InterPro" id="IPR001789">
    <property type="entry name" value="Sig_transdc_resp-reg_receiver"/>
</dbReference>
<organism evidence="7 8">
    <name type="scientific">Pseudoduganella rivuli</name>
    <dbReference type="NCBI Taxonomy" id="2666085"/>
    <lineage>
        <taxon>Bacteria</taxon>
        <taxon>Pseudomonadati</taxon>
        <taxon>Pseudomonadota</taxon>
        <taxon>Betaproteobacteria</taxon>
        <taxon>Burkholderiales</taxon>
        <taxon>Oxalobacteraceae</taxon>
        <taxon>Telluria group</taxon>
        <taxon>Pseudoduganella</taxon>
    </lineage>
</organism>
<evidence type="ECO:0000259" key="5">
    <source>
        <dbReference type="PROSITE" id="PS50109"/>
    </source>
</evidence>
<feature type="domain" description="Response regulatory" evidence="6">
    <location>
        <begin position="8"/>
        <end position="125"/>
    </location>
</feature>
<feature type="domain" description="Response regulatory" evidence="6">
    <location>
        <begin position="163"/>
        <end position="279"/>
    </location>
</feature>
<dbReference type="GO" id="GO:0000155">
    <property type="term" value="F:phosphorelay sensor kinase activity"/>
    <property type="evidence" value="ECO:0007669"/>
    <property type="project" value="TreeGrafter"/>
</dbReference>
<dbReference type="SUPFAM" id="SSF55874">
    <property type="entry name" value="ATPase domain of HSP90 chaperone/DNA topoisomerase II/histidine kinase"/>
    <property type="match status" value="1"/>
</dbReference>
<dbReference type="EMBL" id="WKJJ01000001">
    <property type="protein sequence ID" value="MRV70271.1"/>
    <property type="molecule type" value="Genomic_DNA"/>
</dbReference>
<name>A0A7X2II82_9BURK</name>
<evidence type="ECO:0000256" key="1">
    <source>
        <dbReference type="ARBA" id="ARBA00000085"/>
    </source>
</evidence>
<protein>
    <recommendedName>
        <fullName evidence="2">histidine kinase</fullName>
        <ecNumber evidence="2">2.7.13.3</ecNumber>
    </recommendedName>
</protein>
<dbReference type="Gene3D" id="3.30.565.10">
    <property type="entry name" value="Histidine kinase-like ATPase, C-terminal domain"/>
    <property type="match status" value="1"/>
</dbReference>
<dbReference type="InterPro" id="IPR011006">
    <property type="entry name" value="CheY-like_superfamily"/>
</dbReference>
<dbReference type="InterPro" id="IPR005467">
    <property type="entry name" value="His_kinase_dom"/>
</dbReference>
<keyword evidence="8" id="KW-1185">Reference proteome</keyword>
<dbReference type="PROSITE" id="PS50110">
    <property type="entry name" value="RESPONSE_REGULATORY"/>
    <property type="match status" value="2"/>
</dbReference>
<feature type="modified residue" description="4-aspartylphosphate" evidence="4">
    <location>
        <position position="58"/>
    </location>
</feature>
<dbReference type="PANTHER" id="PTHR43547:SF2">
    <property type="entry name" value="HYBRID SIGNAL TRANSDUCTION HISTIDINE KINASE C"/>
    <property type="match status" value="1"/>
</dbReference>
<dbReference type="InterPro" id="IPR004358">
    <property type="entry name" value="Sig_transdc_His_kin-like_C"/>
</dbReference>
<proteinExistence type="predicted"/>
<reference evidence="7 8" key="1">
    <citation type="submission" date="2019-11" db="EMBL/GenBank/DDBJ databases">
        <title>Novel species isolated from a subtropical stream in China.</title>
        <authorList>
            <person name="Lu H."/>
        </authorList>
    </citation>
    <scope>NUCLEOTIDE SEQUENCE [LARGE SCALE GENOMIC DNA]</scope>
    <source>
        <strain evidence="7 8">FT92W</strain>
    </source>
</reference>
<sequence length="524" mass="56259">MRQLEQAAFLVVDDFDSMRRITINQLRTLGAKRVFEAPNGADALRILRAEHIDVVISDWNMPVMTGLELLLAVRGDPKTARLPFIMITADAERDRVQLAIDAGVNELLVKPYSAALFSERLERAFTRRPPRPAAARTATAAPTAAPAAAVPVPVAATEPARPTILVVDDTPDNLHLLSRMFKDEYRVKIAHNGEKALAICHTDTPPDLVLLDVMMPGIDGFEVAAQLRSHPSSEHIPIIFVTALTDDASRLRGMELGAVDFVTKPIDPDALRLRVRNFMRYVGLHRELQANYDTMLETARLKEEVEHITRHDMKGALAAVIGLVQGLADGAQLPPGQLEQLLLAEQAALQALDMVNLSAEIYKIETGSFTLRPQPVPVAQILGRLATLAGTTYRANNVAVHVTVPAGVPPAALTAVGDPMLCYSLFQNLIKNACEAAPPGTAVTVTVAGGERIAVAIANQGVVPPAIRERFFEKFVTSGKPGGTGLGTYSARLLAEAQGGAIAMQTSDADQATTVTVALPSHAL</sequence>
<dbReference type="SMART" id="SM00387">
    <property type="entry name" value="HATPase_c"/>
    <property type="match status" value="1"/>
</dbReference>
<keyword evidence="3 4" id="KW-0597">Phosphoprotein</keyword>
<dbReference type="PRINTS" id="PR00344">
    <property type="entry name" value="BCTRLSENSOR"/>
</dbReference>
<dbReference type="EC" id="2.7.13.3" evidence="2"/>
<evidence type="ECO:0000313" key="8">
    <source>
        <dbReference type="Proteomes" id="UP000446768"/>
    </source>
</evidence>
<evidence type="ECO:0000256" key="2">
    <source>
        <dbReference type="ARBA" id="ARBA00012438"/>
    </source>
</evidence>
<feature type="domain" description="Histidine kinase" evidence="5">
    <location>
        <begin position="308"/>
        <end position="523"/>
    </location>
</feature>
<dbReference type="SUPFAM" id="SSF52172">
    <property type="entry name" value="CheY-like"/>
    <property type="match status" value="2"/>
</dbReference>
<evidence type="ECO:0000313" key="7">
    <source>
        <dbReference type="EMBL" id="MRV70271.1"/>
    </source>
</evidence>
<dbReference type="Pfam" id="PF02518">
    <property type="entry name" value="HATPase_c"/>
    <property type="match status" value="1"/>
</dbReference>
<dbReference type="InterPro" id="IPR003594">
    <property type="entry name" value="HATPase_dom"/>
</dbReference>
<dbReference type="Proteomes" id="UP000446768">
    <property type="component" value="Unassembled WGS sequence"/>
</dbReference>
<evidence type="ECO:0000256" key="3">
    <source>
        <dbReference type="ARBA" id="ARBA00022553"/>
    </source>
</evidence>
<dbReference type="Gene3D" id="3.40.50.2300">
    <property type="match status" value="2"/>
</dbReference>
<feature type="modified residue" description="4-aspartylphosphate" evidence="4">
    <location>
        <position position="212"/>
    </location>
</feature>